<organism evidence="2 3">
    <name type="scientific">Prymnesium parvum</name>
    <name type="common">Toxic golden alga</name>
    <dbReference type="NCBI Taxonomy" id="97485"/>
    <lineage>
        <taxon>Eukaryota</taxon>
        <taxon>Haptista</taxon>
        <taxon>Haptophyta</taxon>
        <taxon>Prymnesiophyceae</taxon>
        <taxon>Prymnesiales</taxon>
        <taxon>Prymnesiaceae</taxon>
        <taxon>Prymnesium</taxon>
    </lineage>
</organism>
<dbReference type="AlphaFoldDB" id="A0AB34INT9"/>
<dbReference type="Proteomes" id="UP001515480">
    <property type="component" value="Unassembled WGS sequence"/>
</dbReference>
<feature type="region of interest" description="Disordered" evidence="1">
    <location>
        <begin position="145"/>
        <end position="194"/>
    </location>
</feature>
<dbReference type="EMBL" id="JBGBPQ010000022">
    <property type="protein sequence ID" value="KAL1503114.1"/>
    <property type="molecule type" value="Genomic_DNA"/>
</dbReference>
<evidence type="ECO:0000313" key="2">
    <source>
        <dbReference type="EMBL" id="KAL1503114.1"/>
    </source>
</evidence>
<name>A0AB34INT9_PRYPA</name>
<accession>A0AB34INT9</accession>
<reference evidence="2 3" key="1">
    <citation type="journal article" date="2024" name="Science">
        <title>Giant polyketide synthase enzymes in the biosynthesis of giant marine polyether toxins.</title>
        <authorList>
            <person name="Fallon T.R."/>
            <person name="Shende V.V."/>
            <person name="Wierzbicki I.H."/>
            <person name="Pendleton A.L."/>
            <person name="Watervoot N.F."/>
            <person name="Auber R.P."/>
            <person name="Gonzalez D.J."/>
            <person name="Wisecaver J.H."/>
            <person name="Moore B.S."/>
        </authorList>
    </citation>
    <scope>NUCLEOTIDE SEQUENCE [LARGE SCALE GENOMIC DNA]</scope>
    <source>
        <strain evidence="2 3">12B1</strain>
    </source>
</reference>
<evidence type="ECO:0000313" key="3">
    <source>
        <dbReference type="Proteomes" id="UP001515480"/>
    </source>
</evidence>
<evidence type="ECO:0000256" key="1">
    <source>
        <dbReference type="SAM" id="MobiDB-lite"/>
    </source>
</evidence>
<feature type="compositionally biased region" description="Pro residues" evidence="1">
    <location>
        <begin position="147"/>
        <end position="158"/>
    </location>
</feature>
<gene>
    <name evidence="2" type="ORF">AB1Y20_011177</name>
</gene>
<proteinExistence type="predicted"/>
<keyword evidence="3" id="KW-1185">Reference proteome</keyword>
<sequence length="615" mass="65245">MARTNPLLSCPHLSTLVAAPLRSAPLRSAPLRSSPLLSSPLHSAPLRPSPLRSSPLLSSPFLSPPLRSSPLLSIPLLSSPLLSVPLRSSPLLSSPLLSSPLLSVPLLSAPLLSSPLLSSPLRSAPLRSSPLLSAPLCSAPLLSSPLPSSPLPSSPRPPHPPHHTQPSPPAPHPARPTALSPRSQARRRSMSRSSNSTLEAWLRASAHELCPASCACAKAWSAALAPPPPAARARCERKELRQYLSAVYPTGRFGSLPRRTLAAFAATLDFFYDFGCAPAGCAEPGALLRFRYAALLPCVQRLAAPPYACLAAHHAFPPPPPARYVEVEHRSFGLGLPGAPHAPPRAAADVMDGGAGGMWYFLRRGSGVWLHAGRSKEAPGKNAMLAALLAELGRAPRLDAQWRALAARQRLFARAAGGGAAADGAALDATARGGATCAAAGVRRCRDAFVLDDSWDDAITWAGRALGYDTLAFGATLLAAARPPRRGAVEFVSAYAELVDLRLPDAAWREAQQRGAHPFLQPDATGATPLYARRKTAKAAELWLRRVREEGVLSLRDPLDPLDERRARPCNFSVGPTFVLRCAGHAPTRWKALPVGGAWDSCGIAMCGENDLRWR</sequence>
<comment type="caution">
    <text evidence="2">The sequence shown here is derived from an EMBL/GenBank/DDBJ whole genome shotgun (WGS) entry which is preliminary data.</text>
</comment>
<protein>
    <submittedName>
        <fullName evidence="2">Uncharacterized protein</fullName>
    </submittedName>
</protein>